<evidence type="ECO:0000313" key="4">
    <source>
        <dbReference type="Proteomes" id="UP000179627"/>
    </source>
</evidence>
<dbReference type="PANTHER" id="PTHR43833">
    <property type="entry name" value="POTASSIUM CHANNEL PROTEIN 2-RELATED-RELATED"/>
    <property type="match status" value="1"/>
</dbReference>
<evidence type="ECO:0000256" key="1">
    <source>
        <dbReference type="SAM" id="Phobius"/>
    </source>
</evidence>
<dbReference type="Gene3D" id="6.20.350.10">
    <property type="match status" value="1"/>
</dbReference>
<dbReference type="RefSeq" id="WP_071090884.1">
    <property type="nucleotide sequence ID" value="NZ_MBLM01000163.1"/>
</dbReference>
<dbReference type="PANTHER" id="PTHR43833:SF11">
    <property type="entry name" value="VOLTAGE-GATED POTASSIUM CHANNEL KCH"/>
    <property type="match status" value="1"/>
</dbReference>
<dbReference type="SUPFAM" id="SSF51735">
    <property type="entry name" value="NAD(P)-binding Rossmann-fold domains"/>
    <property type="match status" value="1"/>
</dbReference>
<keyword evidence="3" id="KW-0407">Ion channel</keyword>
<dbReference type="AlphaFoldDB" id="A0A1S1Q6V9"/>
<dbReference type="Pfam" id="PF02254">
    <property type="entry name" value="TrkA_N"/>
    <property type="match status" value="1"/>
</dbReference>
<keyword evidence="3" id="KW-0406">Ion transport</keyword>
<evidence type="ECO:0000259" key="2">
    <source>
        <dbReference type="Pfam" id="PF02254"/>
    </source>
</evidence>
<organism evidence="3 4">
    <name type="scientific">Parafrankia colletiae</name>
    <dbReference type="NCBI Taxonomy" id="573497"/>
    <lineage>
        <taxon>Bacteria</taxon>
        <taxon>Bacillati</taxon>
        <taxon>Actinomycetota</taxon>
        <taxon>Actinomycetes</taxon>
        <taxon>Frankiales</taxon>
        <taxon>Frankiaceae</taxon>
        <taxon>Parafrankia</taxon>
    </lineage>
</organism>
<keyword evidence="4" id="KW-1185">Reference proteome</keyword>
<sequence>MTGGLVGRTGRWLRRHLLGLFGVLGLIAMVLSLIGTYQHFAATPETFTWANVVFFASTLFLADGTMFEGGGQFPPALEVARFLAPLATAVGVADAVSTLFAHRFERFRARHARRHVVVCGSGPTASALVDKLVGSNRVVLVAQDAGQEYPDAERPPNLLRINGDPVERIVLQGAGIARADVVYSCLGDTASNLAVTLTARGVVRGGRTRYRRTADARVDNPLRCLAQVGDLSLLPHLRARRIGLENDPGFRLDFFAIEVLGAHALLNSNAPAWARPNRAPDLPARPPHLVVLGMSGLGLALVMELARRWRDSSAPGDPLLRIVVSGRDASGHAAAMRSREPALAQVELLAHDSASGELPTGLILAQDGPGEPPEFVYVCHRDEEEALLRGLEVLRAVGATGLGERRTRIVVRTGRQRSFEDVFGSRNPPVDEDPLPPLDDSGLLDSVQGGLRFFAVNDQALPLDPGANDLIERFAQIIHEKYLAKERAGGAAMGSRRSLRPWEELDHDLQASNRAQAIGYSDVLRRRNWMLVPLGEHDPEFSFTADEVDQLAREEHLRWWRERESRGVRYGPLELDGSDPRHPSLVDWENLSRDDRLRSEAVVLNMPAILAAAGLGIVRMTPRPPDPIA</sequence>
<dbReference type="EMBL" id="MBLM01000163">
    <property type="protein sequence ID" value="OHV29309.1"/>
    <property type="molecule type" value="Genomic_DNA"/>
</dbReference>
<feature type="transmembrane region" description="Helical" evidence="1">
    <location>
        <begin position="12"/>
        <end position="34"/>
    </location>
</feature>
<dbReference type="GO" id="GO:0006813">
    <property type="term" value="P:potassium ion transport"/>
    <property type="evidence" value="ECO:0007669"/>
    <property type="project" value="InterPro"/>
</dbReference>
<gene>
    <name evidence="3" type="ORF">CC117_08045</name>
</gene>
<keyword evidence="3" id="KW-0813">Transport</keyword>
<feature type="domain" description="RCK N-terminal" evidence="2">
    <location>
        <begin position="116"/>
        <end position="202"/>
    </location>
</feature>
<protein>
    <submittedName>
        <fullName evidence="3">Potassium channel protein</fullName>
    </submittedName>
</protein>
<dbReference type="InterPro" id="IPR050721">
    <property type="entry name" value="Trk_Ktr_HKT_K-transport"/>
</dbReference>
<keyword evidence="1" id="KW-0812">Transmembrane</keyword>
<dbReference type="InterPro" id="IPR036291">
    <property type="entry name" value="NAD(P)-bd_dom_sf"/>
</dbReference>
<evidence type="ECO:0000313" key="3">
    <source>
        <dbReference type="EMBL" id="OHV29309.1"/>
    </source>
</evidence>
<proteinExistence type="predicted"/>
<comment type="caution">
    <text evidence="3">The sequence shown here is derived from an EMBL/GenBank/DDBJ whole genome shotgun (WGS) entry which is preliminary data.</text>
</comment>
<dbReference type="OrthoDB" id="4228364at2"/>
<dbReference type="InterPro" id="IPR003148">
    <property type="entry name" value="RCK_N"/>
</dbReference>
<name>A0A1S1Q6V9_9ACTN</name>
<accession>A0A1S1Q6V9</accession>
<dbReference type="Proteomes" id="UP000179627">
    <property type="component" value="Unassembled WGS sequence"/>
</dbReference>
<keyword evidence="1" id="KW-1133">Transmembrane helix</keyword>
<dbReference type="GO" id="GO:0034220">
    <property type="term" value="P:monoatomic ion transmembrane transport"/>
    <property type="evidence" value="ECO:0007669"/>
    <property type="project" value="UniProtKB-KW"/>
</dbReference>
<reference evidence="4" key="1">
    <citation type="submission" date="2016-07" db="EMBL/GenBank/DDBJ databases">
        <title>Sequence Frankia sp. strain CcI1.17.</title>
        <authorList>
            <person name="Ghodhbane-Gtari F."/>
            <person name="Swanson E."/>
            <person name="Gueddou A."/>
            <person name="Morris K."/>
            <person name="Hezbri K."/>
            <person name="Ktari A."/>
            <person name="Nouioui I."/>
            <person name="Abebe-Akele F."/>
            <person name="Simpson S."/>
            <person name="Thomas K."/>
            <person name="Gtari M."/>
            <person name="Tisa L.S."/>
            <person name="Hurst S."/>
        </authorList>
    </citation>
    <scope>NUCLEOTIDE SEQUENCE [LARGE SCALE GENOMIC DNA]</scope>
    <source>
        <strain evidence="4">Cc1.17</strain>
    </source>
</reference>
<dbReference type="Gene3D" id="3.40.50.720">
    <property type="entry name" value="NAD(P)-binding Rossmann-like Domain"/>
    <property type="match status" value="1"/>
</dbReference>
<keyword evidence="1" id="KW-0472">Membrane</keyword>